<evidence type="ECO:0000259" key="6">
    <source>
        <dbReference type="PROSITE" id="PS50016"/>
    </source>
</evidence>
<dbReference type="InterPro" id="IPR017907">
    <property type="entry name" value="Znf_RING_CS"/>
</dbReference>
<evidence type="ECO:0000256" key="5">
    <source>
        <dbReference type="SAM" id="MobiDB-lite"/>
    </source>
</evidence>
<dbReference type="PROSITE" id="PS01359">
    <property type="entry name" value="ZF_PHD_1"/>
    <property type="match status" value="1"/>
</dbReference>
<dbReference type="PANTHER" id="PTHR12618">
    <property type="entry name" value="PHD AND RING FINGER DOMAIN-CONTAINING PROTEIN 1"/>
    <property type="match status" value="1"/>
</dbReference>
<dbReference type="Pfam" id="PF00628">
    <property type="entry name" value="PHD"/>
    <property type="match status" value="1"/>
</dbReference>
<feature type="compositionally biased region" description="Acidic residues" evidence="5">
    <location>
        <begin position="37"/>
        <end position="127"/>
    </location>
</feature>
<dbReference type="InterPro" id="IPR011011">
    <property type="entry name" value="Znf_FYVE_PHD"/>
</dbReference>
<gene>
    <name evidence="8" type="primary">PHRF1</name>
    <name evidence="8" type="ORF">GWK47_027760</name>
</gene>
<protein>
    <submittedName>
        <fullName evidence="8">PHD and RING finger domain-containing protein 1</fullName>
    </submittedName>
</protein>
<dbReference type="InterPro" id="IPR001841">
    <property type="entry name" value="Znf_RING"/>
</dbReference>
<proteinExistence type="predicted"/>
<reference evidence="8" key="1">
    <citation type="submission" date="2020-07" db="EMBL/GenBank/DDBJ databases">
        <title>The High-quality genome of the commercially important snow crab, Chionoecetes opilio.</title>
        <authorList>
            <person name="Jeong J.-H."/>
            <person name="Ryu S."/>
        </authorList>
    </citation>
    <scope>NUCLEOTIDE SEQUENCE</scope>
    <source>
        <strain evidence="8">MADBK_172401_WGS</strain>
        <tissue evidence="8">Digestive gland</tissue>
    </source>
</reference>
<organism evidence="8 9">
    <name type="scientific">Chionoecetes opilio</name>
    <name type="common">Atlantic snow crab</name>
    <name type="synonym">Cancer opilio</name>
    <dbReference type="NCBI Taxonomy" id="41210"/>
    <lineage>
        <taxon>Eukaryota</taxon>
        <taxon>Metazoa</taxon>
        <taxon>Ecdysozoa</taxon>
        <taxon>Arthropoda</taxon>
        <taxon>Crustacea</taxon>
        <taxon>Multicrustacea</taxon>
        <taxon>Malacostraca</taxon>
        <taxon>Eumalacostraca</taxon>
        <taxon>Eucarida</taxon>
        <taxon>Decapoda</taxon>
        <taxon>Pleocyemata</taxon>
        <taxon>Brachyura</taxon>
        <taxon>Eubrachyura</taxon>
        <taxon>Majoidea</taxon>
        <taxon>Majidae</taxon>
        <taxon>Chionoecetes</taxon>
    </lineage>
</organism>
<evidence type="ECO:0000256" key="3">
    <source>
        <dbReference type="ARBA" id="ARBA00022833"/>
    </source>
</evidence>
<dbReference type="SUPFAM" id="SSF57903">
    <property type="entry name" value="FYVE/PHD zinc finger"/>
    <property type="match status" value="1"/>
</dbReference>
<dbReference type="EMBL" id="JACEEZ010026447">
    <property type="protein sequence ID" value="KAG0692758.1"/>
    <property type="molecule type" value="Genomic_DNA"/>
</dbReference>
<feature type="domain" description="PHD-type" evidence="6">
    <location>
        <begin position="238"/>
        <end position="288"/>
    </location>
</feature>
<dbReference type="Pfam" id="PF13639">
    <property type="entry name" value="zf-RING_2"/>
    <property type="match status" value="1"/>
</dbReference>
<evidence type="ECO:0000256" key="4">
    <source>
        <dbReference type="PROSITE-ProRule" id="PRU00175"/>
    </source>
</evidence>
<dbReference type="PROSITE" id="PS50089">
    <property type="entry name" value="ZF_RING_2"/>
    <property type="match status" value="1"/>
</dbReference>
<dbReference type="InterPro" id="IPR013083">
    <property type="entry name" value="Znf_RING/FYVE/PHD"/>
</dbReference>
<feature type="compositionally biased region" description="Basic residues" evidence="5">
    <location>
        <begin position="439"/>
        <end position="468"/>
    </location>
</feature>
<dbReference type="PROSITE" id="PS50016">
    <property type="entry name" value="ZF_PHD_2"/>
    <property type="match status" value="1"/>
</dbReference>
<dbReference type="InterPro" id="IPR047157">
    <property type="entry name" value="PHRF1/Atg35"/>
</dbReference>
<dbReference type="GO" id="GO:0008270">
    <property type="term" value="F:zinc ion binding"/>
    <property type="evidence" value="ECO:0007669"/>
    <property type="project" value="UniProtKB-KW"/>
</dbReference>
<feature type="compositionally biased region" description="Basic and acidic residues" evidence="5">
    <location>
        <begin position="586"/>
        <end position="606"/>
    </location>
</feature>
<feature type="compositionally biased region" description="Basic residues" evidence="5">
    <location>
        <begin position="397"/>
        <end position="432"/>
    </location>
</feature>
<feature type="compositionally biased region" description="Low complexity" evidence="5">
    <location>
        <begin position="383"/>
        <end position="396"/>
    </location>
</feature>
<dbReference type="InterPro" id="IPR019787">
    <property type="entry name" value="Znf_PHD-finger"/>
</dbReference>
<feature type="region of interest" description="Disordered" evidence="5">
    <location>
        <begin position="1"/>
        <end position="156"/>
    </location>
</feature>
<dbReference type="InterPro" id="IPR019786">
    <property type="entry name" value="Zinc_finger_PHD-type_CS"/>
</dbReference>
<dbReference type="OrthoDB" id="1935339at2759"/>
<evidence type="ECO:0000313" key="9">
    <source>
        <dbReference type="Proteomes" id="UP000770661"/>
    </source>
</evidence>
<accession>A0A8J8WNE3</accession>
<keyword evidence="3" id="KW-0862">Zinc</keyword>
<dbReference type="SMART" id="SM00249">
    <property type="entry name" value="PHD"/>
    <property type="match status" value="1"/>
</dbReference>
<feature type="region of interest" description="Disordered" evidence="5">
    <location>
        <begin position="576"/>
        <end position="613"/>
    </location>
</feature>
<dbReference type="PROSITE" id="PS00518">
    <property type="entry name" value="ZF_RING_1"/>
    <property type="match status" value="1"/>
</dbReference>
<evidence type="ECO:0000256" key="1">
    <source>
        <dbReference type="ARBA" id="ARBA00022723"/>
    </source>
</evidence>
<dbReference type="PANTHER" id="PTHR12618:SF20">
    <property type="entry name" value="PHD AND RING FINGER DOMAIN-CONTAINING PROTEIN 1"/>
    <property type="match status" value="1"/>
</dbReference>
<evidence type="ECO:0000259" key="7">
    <source>
        <dbReference type="PROSITE" id="PS50089"/>
    </source>
</evidence>
<dbReference type="InterPro" id="IPR001965">
    <property type="entry name" value="Znf_PHD"/>
</dbReference>
<dbReference type="SMART" id="SM00184">
    <property type="entry name" value="RING"/>
    <property type="match status" value="1"/>
</dbReference>
<name>A0A8J8WNE3_CHIOP</name>
<dbReference type="CDD" id="cd15536">
    <property type="entry name" value="PHD_PHRF1"/>
    <property type="match status" value="1"/>
</dbReference>
<comment type="caution">
    <text evidence="8">The sequence shown here is derived from an EMBL/GenBank/DDBJ whole genome shotgun (WGS) entry which is preliminary data.</text>
</comment>
<evidence type="ECO:0000313" key="8">
    <source>
        <dbReference type="EMBL" id="KAG0692758.1"/>
    </source>
</evidence>
<keyword evidence="1" id="KW-0479">Metal-binding</keyword>
<dbReference type="Proteomes" id="UP000770661">
    <property type="component" value="Unassembled WGS sequence"/>
</dbReference>
<feature type="domain" description="RING-type" evidence="7">
    <location>
        <begin position="160"/>
        <end position="200"/>
    </location>
</feature>
<feature type="region of interest" description="Disordered" evidence="5">
    <location>
        <begin position="377"/>
        <end position="481"/>
    </location>
</feature>
<sequence>MRKEENNKEVKDIGDEDSDEEDEVNRRAVKRKRAVESDSDDDSGSDDGSDDGSEEEEEEEDDDVEDKEEDGISDDDESGDEDDESGNEDAESGDEDEESDKLEDGEGSEEVTDSEEYDSDDEEEEEGTTSRAAVKSEMTRAPAGSDSEGSEGREATGEPCAICLGGMRGNIGSPEGCDHSFCLDCILEWAKTNNTCPQDRIPFFLVFVRRIIGGRIIRRVAVQEVKPADIPQEEEEDPTFCEVCGRCDREDRLLLCDGCDLGYHLECLEPPLARVPVSEWFCNDCQAVNSSSAAAEAGIDEGELIDLLEDGAPSSSLPHLRPNRAIERPRLLPRTRASERVRARITRSRQQRAAAMESEREQEAVVEAIAAAEELEALGQGGTNSTTSTTVTATTTKTRRGTKAPRKKRRKVVRKKKRKVKKKKTTKKKTTTKKATSTTKKRRKSSKRKTKKTVRRKRKTKKKKKGTKKLALPPATTPKGRIAEALGIRASKPWEMVPSMAPYAKASALGSLRASAAMPHLSLLGVGADVDVTSDADEYGDAILAAGVARRGRTARHGRPERLSLRPTQAAHVSLLHQLPNAKAHGRTEQQREDSRRPVGLHHREPVPPPPPG</sequence>
<dbReference type="Gene3D" id="3.30.40.10">
    <property type="entry name" value="Zinc/RING finger domain, C3HC4 (zinc finger)"/>
    <property type="match status" value="2"/>
</dbReference>
<dbReference type="AlphaFoldDB" id="A0A8J8WNE3"/>
<dbReference type="SUPFAM" id="SSF57850">
    <property type="entry name" value="RING/U-box"/>
    <property type="match status" value="1"/>
</dbReference>
<keyword evidence="2 4" id="KW-0863">Zinc-finger</keyword>
<feature type="compositionally biased region" description="Basic and acidic residues" evidence="5">
    <location>
        <begin position="1"/>
        <end position="13"/>
    </location>
</feature>
<evidence type="ECO:0000256" key="2">
    <source>
        <dbReference type="ARBA" id="ARBA00022771"/>
    </source>
</evidence>
<keyword evidence="9" id="KW-1185">Reference proteome</keyword>
<feature type="compositionally biased region" description="Acidic residues" evidence="5">
    <location>
        <begin position="14"/>
        <end position="23"/>
    </location>
</feature>